<feature type="non-terminal residue" evidence="3">
    <location>
        <position position="238"/>
    </location>
</feature>
<feature type="signal peptide" evidence="2">
    <location>
        <begin position="1"/>
        <end position="16"/>
    </location>
</feature>
<feature type="coiled-coil region" evidence="1">
    <location>
        <begin position="185"/>
        <end position="235"/>
    </location>
</feature>
<gene>
    <name evidence="3" type="ORF">g.4630</name>
</gene>
<reference evidence="3" key="1">
    <citation type="submission" date="2015-11" db="EMBL/GenBank/DDBJ databases">
        <title>De novo transcriptome assembly of four potential Pierce s Disease insect vectors from Arizona vineyards.</title>
        <authorList>
            <person name="Tassone E.E."/>
        </authorList>
    </citation>
    <scope>NUCLEOTIDE SEQUENCE</scope>
</reference>
<keyword evidence="2" id="KW-0732">Signal</keyword>
<protein>
    <submittedName>
        <fullName evidence="3">Uncharacterized protein</fullName>
    </submittedName>
</protein>
<keyword evidence="1" id="KW-0175">Coiled coil</keyword>
<accession>A0A1B6F956</accession>
<organism evidence="3">
    <name type="scientific">Cuerna arida</name>
    <dbReference type="NCBI Taxonomy" id="1464854"/>
    <lineage>
        <taxon>Eukaryota</taxon>
        <taxon>Metazoa</taxon>
        <taxon>Ecdysozoa</taxon>
        <taxon>Arthropoda</taxon>
        <taxon>Hexapoda</taxon>
        <taxon>Insecta</taxon>
        <taxon>Pterygota</taxon>
        <taxon>Neoptera</taxon>
        <taxon>Paraneoptera</taxon>
        <taxon>Hemiptera</taxon>
        <taxon>Auchenorrhyncha</taxon>
        <taxon>Membracoidea</taxon>
        <taxon>Cicadellidae</taxon>
        <taxon>Cicadellinae</taxon>
        <taxon>Proconiini</taxon>
        <taxon>Cuerna</taxon>
    </lineage>
</organism>
<name>A0A1B6F956_9HEMI</name>
<evidence type="ECO:0000256" key="1">
    <source>
        <dbReference type="SAM" id="Coils"/>
    </source>
</evidence>
<sequence length="238" mass="28217">MLFLVLIATVITQTASLDLKDLDKKYDLDFLKDIFKLKVDVNPHPVCALEGEKCSLDNNCCRGMECMMAVSHEGVMYTCQWTVEEEGHYPDEEDEDTNEDDVHWSIVNDLPEESTGTSSNLLQEINNNRLEKIKKEEEKLLNDQYYLLKELQKPLTLEEMRELLQIKQVEDYKREQELKNLRVWAKKVEDEKREQIERQKLLEKTAKDRVTKVLKEEERQKLEMFQKVREAMKQDMQA</sequence>
<evidence type="ECO:0000313" key="3">
    <source>
        <dbReference type="EMBL" id="JAS46755.1"/>
    </source>
</evidence>
<proteinExistence type="predicted"/>
<dbReference type="AlphaFoldDB" id="A0A1B6F956"/>
<evidence type="ECO:0000256" key="2">
    <source>
        <dbReference type="SAM" id="SignalP"/>
    </source>
</evidence>
<dbReference type="EMBL" id="GECZ01023014">
    <property type="protein sequence ID" value="JAS46755.1"/>
    <property type="molecule type" value="Transcribed_RNA"/>
</dbReference>
<feature type="chain" id="PRO_5008582674" evidence="2">
    <location>
        <begin position="17"/>
        <end position="238"/>
    </location>
</feature>